<keyword evidence="1" id="KW-0732">Signal</keyword>
<dbReference type="Gene3D" id="3.60.21.10">
    <property type="match status" value="1"/>
</dbReference>
<dbReference type="Proteomes" id="UP000192266">
    <property type="component" value="Unassembled WGS sequence"/>
</dbReference>
<gene>
    <name evidence="3" type="ORF">SAMN00120144_3962</name>
</gene>
<dbReference type="SUPFAM" id="SSF56300">
    <property type="entry name" value="Metallo-dependent phosphatases"/>
    <property type="match status" value="1"/>
</dbReference>
<feature type="domain" description="Calcineurin-like phosphoesterase" evidence="2">
    <location>
        <begin position="64"/>
        <end position="217"/>
    </location>
</feature>
<name>A0A1W1UQL7_9BACT</name>
<sequence length="277" mass="31316">MNFTMLPFARPAVLSAALALLLTGCELFEFSPNDVRAPAAERDLTAKNLQRLLAQPKPTGGDTLRFVFTGDSQRFYDEVGPLVESVNRQRGISVLFVAGDISDFGLRREMQWINDRLRHLNVPYLTVIGNHDQVANGRQAYQQIFGPLNYTFTYDRTRFIFIDTNSREYGFNGRVPDIGWLRQQLADTVGVRRQIVVCHVPPTNEDFDPALIKPFTEALAQAPCLLFHLNGHATSFSIGEPYADGVTYINSFAFEKRQFVILTAWGTDQFKLEKVAF</sequence>
<evidence type="ECO:0000313" key="3">
    <source>
        <dbReference type="EMBL" id="SMB83101.1"/>
    </source>
</evidence>
<dbReference type="EMBL" id="FWWW01000037">
    <property type="protein sequence ID" value="SMB83101.1"/>
    <property type="molecule type" value="Genomic_DNA"/>
</dbReference>
<accession>A0A1W1UQL7</accession>
<dbReference type="RefSeq" id="WP_084443567.1">
    <property type="nucleotide sequence ID" value="NZ_FWWW01000037.1"/>
</dbReference>
<dbReference type="AlphaFoldDB" id="A0A1W1UQL7"/>
<feature type="signal peptide" evidence="1">
    <location>
        <begin position="1"/>
        <end position="19"/>
    </location>
</feature>
<proteinExistence type="predicted"/>
<dbReference type="InterPro" id="IPR004843">
    <property type="entry name" value="Calcineurin-like_PHP"/>
</dbReference>
<feature type="chain" id="PRO_5013252509" evidence="1">
    <location>
        <begin position="20"/>
        <end position="277"/>
    </location>
</feature>
<keyword evidence="4" id="KW-1185">Reference proteome</keyword>
<evidence type="ECO:0000313" key="4">
    <source>
        <dbReference type="Proteomes" id="UP000192266"/>
    </source>
</evidence>
<protein>
    <submittedName>
        <fullName evidence="3">Metallophosphoesterase</fullName>
    </submittedName>
</protein>
<dbReference type="OrthoDB" id="5464520at2"/>
<dbReference type="STRING" id="645990.SAMN00120144_3962"/>
<dbReference type="Pfam" id="PF00149">
    <property type="entry name" value="Metallophos"/>
    <property type="match status" value="1"/>
</dbReference>
<dbReference type="InterPro" id="IPR051918">
    <property type="entry name" value="STPP_CPPED1"/>
</dbReference>
<dbReference type="InterPro" id="IPR029052">
    <property type="entry name" value="Metallo-depent_PP-like"/>
</dbReference>
<dbReference type="GO" id="GO:0016787">
    <property type="term" value="F:hydrolase activity"/>
    <property type="evidence" value="ECO:0007669"/>
    <property type="project" value="InterPro"/>
</dbReference>
<dbReference type="PANTHER" id="PTHR43143:SF1">
    <property type="entry name" value="SERINE_THREONINE-PROTEIN PHOSPHATASE CPPED1"/>
    <property type="match status" value="1"/>
</dbReference>
<evidence type="ECO:0000256" key="1">
    <source>
        <dbReference type="SAM" id="SignalP"/>
    </source>
</evidence>
<organism evidence="3 4">
    <name type="scientific">Hymenobacter roseosalivarius DSM 11622</name>
    <dbReference type="NCBI Taxonomy" id="645990"/>
    <lineage>
        <taxon>Bacteria</taxon>
        <taxon>Pseudomonadati</taxon>
        <taxon>Bacteroidota</taxon>
        <taxon>Cytophagia</taxon>
        <taxon>Cytophagales</taxon>
        <taxon>Hymenobacteraceae</taxon>
        <taxon>Hymenobacter</taxon>
    </lineage>
</organism>
<evidence type="ECO:0000259" key="2">
    <source>
        <dbReference type="Pfam" id="PF00149"/>
    </source>
</evidence>
<dbReference type="PANTHER" id="PTHR43143">
    <property type="entry name" value="METALLOPHOSPHOESTERASE, CALCINEURIN SUPERFAMILY"/>
    <property type="match status" value="1"/>
</dbReference>
<reference evidence="3 4" key="1">
    <citation type="submission" date="2017-04" db="EMBL/GenBank/DDBJ databases">
        <authorList>
            <person name="Afonso C.L."/>
            <person name="Miller P.J."/>
            <person name="Scott M.A."/>
            <person name="Spackman E."/>
            <person name="Goraichik I."/>
            <person name="Dimitrov K.M."/>
            <person name="Suarez D.L."/>
            <person name="Swayne D.E."/>
        </authorList>
    </citation>
    <scope>NUCLEOTIDE SEQUENCE [LARGE SCALE GENOMIC DNA]</scope>
    <source>
        <strain evidence="3 4">DSM 11622</strain>
    </source>
</reference>